<sequence>MKRDARKNKYIEYDYEAAYTEQIEKLEQDQIERLIRKGYVIYATKEIRSGSQLEVEIYPEFTREQKKEIPQAALEKRRARQKNLNERNSRKACERLINTNFGDGDIWATLTYDKDNVPESMEEATKDIQNYIKRLNYARRKQGLDNVAFVRVVENNEGSGRWHHHLILRGDMSMDLVEDTWKKASRNTVRRIKSDDDGITGMAIYITKEKKAAGQKKWASSKGLKKPETTKNHYKFKNKNVKGMVRDRDSIKPELLKWYGDKYEYSHAEVRYNDFNGKFYISARLHMKREPQKKDHSRTSRRRSARE</sequence>
<dbReference type="EMBL" id="KC246783">
    <property type="protein sequence ID" value="AHF24036.1"/>
    <property type="molecule type" value="Genomic_DNA"/>
</dbReference>
<dbReference type="InterPro" id="IPR056906">
    <property type="entry name" value="ORF2/G2P_dom"/>
</dbReference>
<feature type="region of interest" description="Disordered" evidence="1">
    <location>
        <begin position="286"/>
        <end position="307"/>
    </location>
</feature>
<feature type="compositionally biased region" description="Basic and acidic residues" evidence="1">
    <location>
        <begin position="288"/>
        <end position="298"/>
    </location>
</feature>
<accession>W0FH49</accession>
<proteinExistence type="predicted"/>
<reference evidence="3" key="1">
    <citation type="journal article" date="2013" name="PLoS ONE">
        <title>Metagenomic insights into the carbohydrate-active enzymes carried by the microorganisms adhering to solid digesta in the rumen of cows.</title>
        <authorList>
            <person name="Wang L."/>
            <person name="Hatem A."/>
            <person name="Catalyurek U.V."/>
            <person name="Morrison M."/>
            <person name="Yu Z."/>
        </authorList>
    </citation>
    <scope>NUCLEOTIDE SEQUENCE</scope>
</reference>
<feature type="domain" description="Replication-associated protein ORF2/G2P" evidence="2">
    <location>
        <begin position="106"/>
        <end position="209"/>
    </location>
</feature>
<organism evidence="3">
    <name type="scientific">uncultured bacterium Contig643</name>
    <dbReference type="NCBI Taxonomy" id="1393602"/>
    <lineage>
        <taxon>Bacteria</taxon>
        <taxon>environmental samples</taxon>
    </lineage>
</organism>
<evidence type="ECO:0000256" key="1">
    <source>
        <dbReference type="SAM" id="MobiDB-lite"/>
    </source>
</evidence>
<dbReference type="AlphaFoldDB" id="W0FH49"/>
<protein>
    <recommendedName>
        <fullName evidence="2">Replication-associated protein ORF2/G2P domain-containing protein</fullName>
    </recommendedName>
</protein>
<evidence type="ECO:0000313" key="3">
    <source>
        <dbReference type="EMBL" id="AHF24036.1"/>
    </source>
</evidence>
<evidence type="ECO:0000259" key="2">
    <source>
        <dbReference type="Pfam" id="PF23343"/>
    </source>
</evidence>
<dbReference type="Pfam" id="PF23343">
    <property type="entry name" value="REP_ORF2-G2P"/>
    <property type="match status" value="1"/>
</dbReference>
<name>W0FH49_9BACT</name>